<dbReference type="AlphaFoldDB" id="A0A8B8PR80"/>
<keyword evidence="3 7" id="KW-0812">Transmembrane</keyword>
<evidence type="ECO:0000256" key="3">
    <source>
        <dbReference type="ARBA" id="ARBA00022692"/>
    </source>
</evidence>
<keyword evidence="10" id="KW-1185">Reference proteome</keyword>
<evidence type="ECO:0000256" key="5">
    <source>
        <dbReference type="ARBA" id="ARBA00022989"/>
    </source>
</evidence>
<evidence type="ECO:0000256" key="2">
    <source>
        <dbReference type="ARBA" id="ARBA00007727"/>
    </source>
</evidence>
<dbReference type="GO" id="GO:0005794">
    <property type="term" value="C:Golgi apparatus"/>
    <property type="evidence" value="ECO:0007669"/>
    <property type="project" value="TreeGrafter"/>
</dbReference>
<evidence type="ECO:0000259" key="8">
    <source>
        <dbReference type="Pfam" id="PF13839"/>
    </source>
</evidence>
<evidence type="ECO:0000256" key="7">
    <source>
        <dbReference type="SAM" id="Phobius"/>
    </source>
</evidence>
<dbReference type="PANTHER" id="PTHR32285">
    <property type="entry name" value="PROTEIN TRICHOME BIREFRINGENCE-LIKE 9-RELATED"/>
    <property type="match status" value="1"/>
</dbReference>
<evidence type="ECO:0000313" key="10">
    <source>
        <dbReference type="Proteomes" id="UP000827889"/>
    </source>
</evidence>
<comment type="subcellular location">
    <subcellularLocation>
        <location evidence="1">Membrane</location>
        <topology evidence="1">Single-pass membrane protein</topology>
    </subcellularLocation>
</comment>
<dbReference type="PANTHER" id="PTHR32285:SF11">
    <property type="entry name" value="PROTEIN TRICHOME BIREFRINGENCE-LIKE 34"/>
    <property type="match status" value="1"/>
</dbReference>
<comment type="similarity">
    <text evidence="2">Belongs to the PC-esterase family. TBL subfamily.</text>
</comment>
<evidence type="ECO:0000256" key="6">
    <source>
        <dbReference type="ARBA" id="ARBA00023136"/>
    </source>
</evidence>
<feature type="transmembrane region" description="Helical" evidence="7">
    <location>
        <begin position="27"/>
        <end position="46"/>
    </location>
</feature>
<dbReference type="RefSeq" id="XP_030537291.2">
    <property type="nucleotide sequence ID" value="XM_030681431.2"/>
</dbReference>
<feature type="domain" description="Trichome birefringence-like C-terminal" evidence="8">
    <location>
        <begin position="126"/>
        <end position="416"/>
    </location>
</feature>
<keyword evidence="6 7" id="KW-0472">Membrane</keyword>
<gene>
    <name evidence="11" type="primary">LOC115745829</name>
</gene>
<evidence type="ECO:0000256" key="1">
    <source>
        <dbReference type="ARBA" id="ARBA00004167"/>
    </source>
</evidence>
<dbReference type="Pfam" id="PF14416">
    <property type="entry name" value="PMR5N"/>
    <property type="match status" value="1"/>
</dbReference>
<sequence length="419" mass="48346">MERTQKGEIMVNKAEITSATWGVRSSFNSLVALLVASVIVAVLSLARDGSQLRPLPPNDGASLQGATGAATSCDLFSGRWVYDNESYPLYEEKRCAFMSDQVACGKFGRKDLKYRHWRWQPHGCDIPRFNATRLLERLRNRRMIYVGDSLNRGQWVSMICLVESSIPPYLKWISYHHNHSLIAFNAMEYNATIEFYWAPMLVESNSDHPYNHHLPERIIRVQAIEKHAKVWSDADILVFNSYLWWLRPEMKVLWGSFGSPGGIYKMVPVPRAYEMALNTWSDWLEVHINKTKAQVFFVSMSPTHDRAEDWGGVDGHNCYQEMEPIIREGYSGSGSKPELMRVVETVIYRLRTRGLGVQILNITQLSEYRKDAHPSIYKRQWHPLSQEQLANPTSYSDCFHWCLPGVSDVWNELLYAYIL</sequence>
<evidence type="ECO:0000256" key="4">
    <source>
        <dbReference type="ARBA" id="ARBA00022968"/>
    </source>
</evidence>
<evidence type="ECO:0000313" key="11">
    <source>
        <dbReference type="RefSeq" id="XP_030537291.2"/>
    </source>
</evidence>
<dbReference type="InterPro" id="IPR026057">
    <property type="entry name" value="TBL_C"/>
</dbReference>
<dbReference type="InterPro" id="IPR025846">
    <property type="entry name" value="TBL_N"/>
</dbReference>
<dbReference type="GO" id="GO:0016413">
    <property type="term" value="F:O-acetyltransferase activity"/>
    <property type="evidence" value="ECO:0007669"/>
    <property type="project" value="InterPro"/>
</dbReference>
<keyword evidence="5 7" id="KW-1133">Transmembrane helix</keyword>
<dbReference type="KEGG" id="rarg:115745829"/>
<proteinExistence type="inferred from homology"/>
<dbReference type="InterPro" id="IPR029962">
    <property type="entry name" value="TBL"/>
</dbReference>
<dbReference type="GeneID" id="115745829"/>
<feature type="domain" description="Trichome birefringence-like N-terminal" evidence="9">
    <location>
        <begin position="72"/>
        <end position="125"/>
    </location>
</feature>
<reference evidence="11" key="1">
    <citation type="submission" date="2025-08" db="UniProtKB">
        <authorList>
            <consortium name="RefSeq"/>
        </authorList>
    </citation>
    <scope>IDENTIFICATION</scope>
    <source>
        <tissue evidence="11">Leaf</tissue>
    </source>
</reference>
<name>A0A8B8PR80_9MYRT</name>
<dbReference type="GO" id="GO:0016020">
    <property type="term" value="C:membrane"/>
    <property type="evidence" value="ECO:0007669"/>
    <property type="project" value="UniProtKB-SubCell"/>
</dbReference>
<organism evidence="10 11">
    <name type="scientific">Rhodamnia argentea</name>
    <dbReference type="NCBI Taxonomy" id="178133"/>
    <lineage>
        <taxon>Eukaryota</taxon>
        <taxon>Viridiplantae</taxon>
        <taxon>Streptophyta</taxon>
        <taxon>Embryophyta</taxon>
        <taxon>Tracheophyta</taxon>
        <taxon>Spermatophyta</taxon>
        <taxon>Magnoliopsida</taxon>
        <taxon>eudicotyledons</taxon>
        <taxon>Gunneridae</taxon>
        <taxon>Pentapetalae</taxon>
        <taxon>rosids</taxon>
        <taxon>malvids</taxon>
        <taxon>Myrtales</taxon>
        <taxon>Myrtaceae</taxon>
        <taxon>Myrtoideae</taxon>
        <taxon>Myrteae</taxon>
        <taxon>Australasian group</taxon>
        <taxon>Rhodamnia</taxon>
    </lineage>
</organism>
<evidence type="ECO:0000259" key="9">
    <source>
        <dbReference type="Pfam" id="PF14416"/>
    </source>
</evidence>
<accession>A0A8B8PR80</accession>
<protein>
    <submittedName>
        <fullName evidence="11">Protein trichome birefringence-like 34</fullName>
    </submittedName>
</protein>
<keyword evidence="4" id="KW-0735">Signal-anchor</keyword>
<dbReference type="Pfam" id="PF13839">
    <property type="entry name" value="PC-Esterase"/>
    <property type="match status" value="1"/>
</dbReference>
<dbReference type="Proteomes" id="UP000827889">
    <property type="component" value="Chromosome 7"/>
</dbReference>